<evidence type="ECO:0000256" key="6">
    <source>
        <dbReference type="SAM" id="MobiDB-lite"/>
    </source>
</evidence>
<reference evidence="8 9" key="1">
    <citation type="journal article" date="2013" name="Genome Biol.">
        <title>Genome of Acanthamoeba castellanii highlights extensive lateral gene transfer and early evolution of tyrosine kinase signaling.</title>
        <authorList>
            <person name="Clarke M."/>
            <person name="Lohan A.J."/>
            <person name="Liu B."/>
            <person name="Lagkouvardos I."/>
            <person name="Roy S."/>
            <person name="Zafar N."/>
            <person name="Bertelli C."/>
            <person name="Schilde C."/>
            <person name="Kianianmomeni A."/>
            <person name="Burglin T.R."/>
            <person name="Frech C."/>
            <person name="Turcotte B."/>
            <person name="Kopec K.O."/>
            <person name="Synnott J.M."/>
            <person name="Choo C."/>
            <person name="Paponov I."/>
            <person name="Finkler A."/>
            <person name="Soon Heng Tan C."/>
            <person name="Hutchins A.P."/>
            <person name="Weinmeier T."/>
            <person name="Rattei T."/>
            <person name="Chu J.S."/>
            <person name="Gimenez G."/>
            <person name="Irimia M."/>
            <person name="Rigden D.J."/>
            <person name="Fitzpatrick D.A."/>
            <person name="Lorenzo-Morales J."/>
            <person name="Bateman A."/>
            <person name="Chiu C.H."/>
            <person name="Tang P."/>
            <person name="Hegemann P."/>
            <person name="Fromm H."/>
            <person name="Raoult D."/>
            <person name="Greub G."/>
            <person name="Miranda-Saavedra D."/>
            <person name="Chen N."/>
            <person name="Nash P."/>
            <person name="Ginger M.L."/>
            <person name="Horn M."/>
            <person name="Schaap P."/>
            <person name="Caler L."/>
            <person name="Loftus B."/>
        </authorList>
    </citation>
    <scope>NUCLEOTIDE SEQUENCE [LARGE SCALE GENOMIC DNA]</scope>
    <source>
        <strain evidence="8 9">Neff</strain>
    </source>
</reference>
<dbReference type="STRING" id="1257118.L8H3D8"/>
<dbReference type="GeneID" id="14920001"/>
<evidence type="ECO:0000313" key="8">
    <source>
        <dbReference type="EMBL" id="ELR19228.1"/>
    </source>
</evidence>
<dbReference type="GO" id="GO:0005634">
    <property type="term" value="C:nucleus"/>
    <property type="evidence" value="ECO:0007669"/>
    <property type="project" value="UniProtKB-SubCell"/>
</dbReference>
<evidence type="ECO:0000256" key="3">
    <source>
        <dbReference type="ARBA" id="ARBA00022763"/>
    </source>
</evidence>
<proteinExistence type="inferred from homology"/>
<dbReference type="Pfam" id="PF07522">
    <property type="entry name" value="DRMBL"/>
    <property type="match status" value="1"/>
</dbReference>
<dbReference type="PANTHER" id="PTHR23240">
    <property type="entry name" value="DNA CROSS-LINK REPAIR PROTEIN PSO2/SNM1-RELATED"/>
    <property type="match status" value="1"/>
</dbReference>
<dbReference type="InterPro" id="IPR036866">
    <property type="entry name" value="RibonucZ/Hydroxyglut_hydro"/>
</dbReference>
<dbReference type="EMBL" id="KB007933">
    <property type="protein sequence ID" value="ELR19228.1"/>
    <property type="molecule type" value="Genomic_DNA"/>
</dbReference>
<dbReference type="AlphaFoldDB" id="L8H3D8"/>
<feature type="compositionally biased region" description="Acidic residues" evidence="6">
    <location>
        <begin position="261"/>
        <end position="276"/>
    </location>
</feature>
<comment type="subcellular location">
    <subcellularLocation>
        <location evidence="1">Nucleus</location>
    </subcellularLocation>
</comment>
<dbReference type="Proteomes" id="UP000011083">
    <property type="component" value="Unassembled WGS sequence"/>
</dbReference>
<dbReference type="Gene3D" id="3.60.15.10">
    <property type="entry name" value="Ribonuclease Z/Hydroxyacylglutathione hydrolase-like"/>
    <property type="match status" value="1"/>
</dbReference>
<evidence type="ECO:0000256" key="2">
    <source>
        <dbReference type="ARBA" id="ARBA00010304"/>
    </source>
</evidence>
<evidence type="ECO:0000313" key="9">
    <source>
        <dbReference type="Proteomes" id="UP000011083"/>
    </source>
</evidence>
<evidence type="ECO:0000259" key="7">
    <source>
        <dbReference type="Pfam" id="PF07522"/>
    </source>
</evidence>
<comment type="similarity">
    <text evidence="2">Belongs to the DNA repair metallo-beta-lactamase (DRMBL) family.</text>
</comment>
<keyword evidence="3" id="KW-0227">DNA damage</keyword>
<dbReference type="GO" id="GO:0006303">
    <property type="term" value="P:double-strand break repair via nonhomologous end joining"/>
    <property type="evidence" value="ECO:0007669"/>
    <property type="project" value="TreeGrafter"/>
</dbReference>
<evidence type="ECO:0000256" key="4">
    <source>
        <dbReference type="ARBA" id="ARBA00023204"/>
    </source>
</evidence>
<keyword evidence="9" id="KW-1185">Reference proteome</keyword>
<evidence type="ECO:0000256" key="5">
    <source>
        <dbReference type="ARBA" id="ARBA00023242"/>
    </source>
</evidence>
<organism evidence="8 9">
    <name type="scientific">Acanthamoeba castellanii (strain ATCC 30010 / Neff)</name>
    <dbReference type="NCBI Taxonomy" id="1257118"/>
    <lineage>
        <taxon>Eukaryota</taxon>
        <taxon>Amoebozoa</taxon>
        <taxon>Discosea</taxon>
        <taxon>Longamoebia</taxon>
        <taxon>Centramoebida</taxon>
        <taxon>Acanthamoebidae</taxon>
        <taxon>Acanthamoeba</taxon>
    </lineage>
</organism>
<feature type="compositionally biased region" description="Low complexity" evidence="6">
    <location>
        <begin position="390"/>
        <end position="409"/>
    </location>
</feature>
<protein>
    <submittedName>
        <fullName evidence="8">DNA repair metallobeta-lactamase protein</fullName>
    </submittedName>
</protein>
<dbReference type="OrthoDB" id="262529at2759"/>
<feature type="domain" description="DNA repair metallo-beta-lactamase" evidence="7">
    <location>
        <begin position="4"/>
        <end position="69"/>
    </location>
</feature>
<feature type="compositionally biased region" description="Polar residues" evidence="6">
    <location>
        <begin position="135"/>
        <end position="149"/>
    </location>
</feature>
<feature type="compositionally biased region" description="Low complexity" evidence="6">
    <location>
        <begin position="115"/>
        <end position="134"/>
    </location>
</feature>
<dbReference type="Gene3D" id="3.40.50.12650">
    <property type="match status" value="1"/>
</dbReference>
<feature type="compositionally biased region" description="Low complexity" evidence="6">
    <location>
        <begin position="422"/>
        <end position="444"/>
    </location>
</feature>
<sequence>MGLLMSKMKARYSRIIAIRPTGWAGDVKHTTKRNLELYEVPYSEHSNYYELREFVEFLRPSCIVPTVNCWSQAKVEAQLYHFRDLMKGSTAPPPDFGAAARGKAAITSHFERKTTTTSTSAATSASPYTPVTTSRTRPASTLFQTPQRASSSPSFLTSTITSYFGFTDQRKAAAASAKTASTSLSSPPPAFSASPAFFSFFSRSRSDSSIKREPVPEHEVKVETKAAWDIDDDDQFLYEAALLLDDSQAELMIKDESKREEDEEEDEDEDDAEDEQQAYSPLAFSEGEDEDEAEAAYAGEVGVLELPGALDQSEGGLVAPTFPDTEEEEQITTHSQEAAAPPPSNPSTPLHGHSPTACSLAASTSNSPLAREKELQDPAAESSPLAVETSPSPAAKGSPFFAFAASPSSGRLSLKRKRETGSASTTTSCTQPSPSQPSQQTTAAGRVASASPSQPVFIDLTDDGDEELAPGAPAVSDKSNTGGGGTSSPGPLAAFVTHGRLGRAKSDPALRGRHGSSTPSPTQGAAAGQKRRKLSGGAGGKPKDDSPCPGKSTTPSSVGSAALSILDFLRRK</sequence>
<name>L8H3D8_ACACF</name>
<dbReference type="VEuPathDB" id="AmoebaDB:ACA1_263980"/>
<dbReference type="GO" id="GO:0035312">
    <property type="term" value="F:5'-3' DNA exonuclease activity"/>
    <property type="evidence" value="ECO:0007669"/>
    <property type="project" value="TreeGrafter"/>
</dbReference>
<keyword evidence="4" id="KW-0234">DNA repair</keyword>
<feature type="region of interest" description="Disordered" evidence="6">
    <location>
        <begin position="254"/>
        <end position="572"/>
    </location>
</feature>
<dbReference type="RefSeq" id="XP_004341313.1">
    <property type="nucleotide sequence ID" value="XM_004341265.1"/>
</dbReference>
<evidence type="ECO:0000256" key="1">
    <source>
        <dbReference type="ARBA" id="ARBA00004123"/>
    </source>
</evidence>
<accession>L8H3D8</accession>
<keyword evidence="5" id="KW-0539">Nucleus</keyword>
<gene>
    <name evidence="8" type="ORF">ACA1_263980</name>
</gene>
<feature type="region of interest" description="Disordered" evidence="6">
    <location>
        <begin position="109"/>
        <end position="149"/>
    </location>
</feature>
<dbReference type="KEGG" id="acan:ACA1_263980"/>
<dbReference type="GO" id="GO:0003684">
    <property type="term" value="F:damaged DNA binding"/>
    <property type="evidence" value="ECO:0007669"/>
    <property type="project" value="TreeGrafter"/>
</dbReference>
<dbReference type="InterPro" id="IPR011084">
    <property type="entry name" value="DRMBL"/>
</dbReference>
<dbReference type="GO" id="GO:0036297">
    <property type="term" value="P:interstrand cross-link repair"/>
    <property type="evidence" value="ECO:0007669"/>
    <property type="project" value="TreeGrafter"/>
</dbReference>
<dbReference type="PANTHER" id="PTHR23240:SF6">
    <property type="entry name" value="DNA CROSS-LINK REPAIR 1A PROTEIN"/>
    <property type="match status" value="1"/>
</dbReference>